<keyword evidence="1" id="KW-1133">Transmembrane helix</keyword>
<dbReference type="EMBL" id="LT594626">
    <property type="protein sequence ID" value="SBT87263.1"/>
    <property type="molecule type" value="Genomic_DNA"/>
</dbReference>
<dbReference type="Pfam" id="PF12420">
    <property type="entry name" value="DUF3671"/>
    <property type="match status" value="1"/>
</dbReference>
<sequence length="276" mass="32882">MEQSIKFVIFIKFFLFILLNWICHFYSDTSKFNKFLGDNYGSDRKLNKRLYRLLGKCEKVICSHIGDLELKIPYNKKEKNEKLITIDNEKWDEEIKEKLYRSSLIKKKLIKRLMKNKYSMFHNSYNYYEKKVMNGLNDKSFFKKMILINDKDYKKLKRRKYGLRIFIFFLLFVVVLMIPILDLSIGNLLILLFQLLENSAANGSSSPSTVPVETADSSWSSYFSQNPFVLQKARSILMYCVPILLLSIILILGIFHYYKKVIKRKKIKSLETFNEW</sequence>
<dbReference type="Proteomes" id="UP000219813">
    <property type="component" value="Chromosome 5"/>
</dbReference>
<reference evidence="2 3" key="1">
    <citation type="submission" date="2016-06" db="EMBL/GenBank/DDBJ databases">
        <authorList>
            <consortium name="Pathogen Informatics"/>
        </authorList>
    </citation>
    <scope>NUCLEOTIDE SEQUENCE [LARGE SCALE GENOMIC DNA]</scope>
</reference>
<protein>
    <recommendedName>
        <fullName evidence="4">Fam-l protein</fullName>
    </recommendedName>
</protein>
<dbReference type="RefSeq" id="XP_028860288.1">
    <property type="nucleotide sequence ID" value="XM_029003331.1"/>
</dbReference>
<dbReference type="KEGG" id="pmal:PMUG01_05012400"/>
<evidence type="ECO:0000256" key="1">
    <source>
        <dbReference type="SAM" id="Phobius"/>
    </source>
</evidence>
<accession>A0A1D3JL55</accession>
<proteinExistence type="predicted"/>
<organism evidence="2 3">
    <name type="scientific">Plasmodium malariae</name>
    <dbReference type="NCBI Taxonomy" id="5858"/>
    <lineage>
        <taxon>Eukaryota</taxon>
        <taxon>Sar</taxon>
        <taxon>Alveolata</taxon>
        <taxon>Apicomplexa</taxon>
        <taxon>Aconoidasida</taxon>
        <taxon>Haemosporida</taxon>
        <taxon>Plasmodiidae</taxon>
        <taxon>Plasmodium</taxon>
        <taxon>Plasmodium (Plasmodium)</taxon>
    </lineage>
</organism>
<dbReference type="InterPro" id="IPR022139">
    <property type="entry name" value="Fam-L/Fam-M-like_plasmodium"/>
</dbReference>
<keyword evidence="1" id="KW-0812">Transmembrane</keyword>
<dbReference type="VEuPathDB" id="PlasmoDB:PmUG01_05012400"/>
<feature type="transmembrane region" description="Helical" evidence="1">
    <location>
        <begin position="161"/>
        <end position="181"/>
    </location>
</feature>
<feature type="transmembrane region" description="Helical" evidence="1">
    <location>
        <begin position="6"/>
        <end position="26"/>
    </location>
</feature>
<keyword evidence="1" id="KW-0472">Membrane</keyword>
<name>A0A1D3JL55_PLAMA</name>
<dbReference type="OrthoDB" id="10669034at2759"/>
<evidence type="ECO:0000313" key="3">
    <source>
        <dbReference type="Proteomes" id="UP000219813"/>
    </source>
</evidence>
<dbReference type="AlphaFoldDB" id="A0A1D3JL55"/>
<gene>
    <name evidence="2" type="primary">PmUG01_05012400</name>
    <name evidence="2" type="ORF">PMUG01_05012400</name>
</gene>
<keyword evidence="3" id="KW-1185">Reference proteome</keyword>
<dbReference type="GeneID" id="39867165"/>
<evidence type="ECO:0000313" key="2">
    <source>
        <dbReference type="EMBL" id="SBT87263.1"/>
    </source>
</evidence>
<feature type="transmembrane region" description="Helical" evidence="1">
    <location>
        <begin position="236"/>
        <end position="258"/>
    </location>
</feature>
<evidence type="ECO:0008006" key="4">
    <source>
        <dbReference type="Google" id="ProtNLM"/>
    </source>
</evidence>